<feature type="domain" description="Cyclic nucleotide-binding" evidence="16">
    <location>
        <begin position="419"/>
        <end position="538"/>
    </location>
</feature>
<dbReference type="InterPro" id="IPR045319">
    <property type="entry name" value="KAT/AKT"/>
</dbReference>
<keyword evidence="11 14" id="KW-0472">Membrane</keyword>
<dbReference type="PRINTS" id="PR01463">
    <property type="entry name" value="EAGCHANLFMLY"/>
</dbReference>
<comment type="subunit">
    <text evidence="14">The potassium channel is composed of a homo- or heterotetrameric complex of pore-forming subunits.</text>
</comment>
<dbReference type="Pfam" id="PF00520">
    <property type="entry name" value="Ion_trans"/>
    <property type="match status" value="1"/>
</dbReference>
<comment type="similarity">
    <text evidence="2 14">Belongs to the potassium channel family. Plant (TC 1.A.1.4) subfamily.</text>
</comment>
<evidence type="ECO:0000256" key="14">
    <source>
        <dbReference type="RuleBase" id="RU369015"/>
    </source>
</evidence>
<dbReference type="CDD" id="cd00038">
    <property type="entry name" value="CAP_ED"/>
    <property type="match status" value="1"/>
</dbReference>
<feature type="transmembrane region" description="Helical" evidence="14">
    <location>
        <begin position="317"/>
        <end position="335"/>
    </location>
</feature>
<sequence length="863" mass="97840">MAGSPCQDSGTAMKAHNSMTNGCRKHGDESSSESLSLSSLSKLVLPPLGMSSCSQNPNGSRWRIFLPMDSRYRLELRAELHGDEFSLSLANESSKMLSCRCWEAFMVALVAYSAWVYPFEIAFMHAAPKGGLFLTDNVIDAFFAADIVLTFFVAYIDSRTQVLVCDPRKIATRYLSTWFIMDLTSTLPFEGLGYLITGRVKAGVSYSLLGTLRLWRLRKVKRFFTRLEKDIRFSYFCIRCVRLLFVTFFLVHCAGCLYYLLADRYPHQGKTWIGAAVPNFREANLWMRYIASIYWSISTMTTVGYGDLHAVNTREMIFNIFYMLCNLGLTAYLIGNMTNLVVEGTRRTMEFRNSIQVASNFVCRNHLPPHLKEQILAYMCLRFKAETLNQQHLMDQLPKALCKSICQHLFLPTVKEAYLFKGVSRETLLLLVTKMKVEYIPPREDVIMQNEAPEDVYIVVSGEVEIIYSDNEMEQVVGKFSTGDIFGEFTALSERPQSFIFRTRTLSQLLKLKQSTLKEVLHAKQKDGIIIMKNFLKHQTEFKDISIDNLLGENGEFEETNKPCNLLTVAATGNSCFLDKLLKAGMDPDIGDSKGRTPLHIAASKGYEDCVLVLINHACNINIQDMDGNTPLWDAITGKHHNIFNILHRCACVSNPYTSADLLCLASKRNDLSTMRELLNHGLNIDSENHEGLTALQIASAENHEEMVTFLVMNGASIVKSNPNGSIERWMKKEILEEMIQQRDVGYPTMALEPYGAFKKTEVLREQDNSLKLEANEHRPRISVFNGHPLLRNSHSETGKLISLPSTMEELRTIIGKKFEVDARYKILTNEDAAEVDSIDVLRDNDKLFIVGEDELLKLDIKC</sequence>
<evidence type="ECO:0000256" key="4">
    <source>
        <dbReference type="ARBA" id="ARBA00022538"/>
    </source>
</evidence>
<keyword evidence="9 14" id="KW-1133">Transmembrane helix</keyword>
<dbReference type="Gramene" id="Ma06_t08930.1">
    <property type="protein sequence ID" value="Ma06_p08930.1"/>
    <property type="gene ID" value="Ma06_g08930"/>
</dbReference>
<comment type="domain">
    <text evidence="14">The KHA domain (rich in hydrophobic and acidic residues) present in the C-terminal part is likely to be important for tetramerization.</text>
</comment>
<dbReference type="PROSITE" id="PS50088">
    <property type="entry name" value="ANK_REPEAT"/>
    <property type="match status" value="2"/>
</dbReference>
<dbReference type="EnsemblPlants" id="Ma06_t08930.3">
    <property type="protein sequence ID" value="Ma06_p08930.3"/>
    <property type="gene ID" value="Ma06_g08930"/>
</dbReference>
<dbReference type="Gramene" id="Ma06_t08930.5">
    <property type="protein sequence ID" value="Ma06_p08930.5"/>
    <property type="gene ID" value="Ma06_g08930"/>
</dbReference>
<evidence type="ECO:0000256" key="9">
    <source>
        <dbReference type="ARBA" id="ARBA00022989"/>
    </source>
</evidence>
<dbReference type="GO" id="GO:0034702">
    <property type="term" value="C:monoatomic ion channel complex"/>
    <property type="evidence" value="ECO:0007669"/>
    <property type="project" value="UniProtKB-KW"/>
</dbReference>
<evidence type="ECO:0000256" key="15">
    <source>
        <dbReference type="SAM" id="MobiDB-lite"/>
    </source>
</evidence>
<keyword evidence="3 14" id="KW-0813">Transport</keyword>
<dbReference type="SMART" id="SM00248">
    <property type="entry name" value="ANK"/>
    <property type="match status" value="4"/>
</dbReference>
<dbReference type="Pfam" id="PF00027">
    <property type="entry name" value="cNMP_binding"/>
    <property type="match status" value="1"/>
</dbReference>
<accession>A0A804JE73</accession>
<dbReference type="FunFam" id="2.60.120.10:FF:000074">
    <property type="entry name" value="Potassium channel KAT2"/>
    <property type="match status" value="1"/>
</dbReference>
<dbReference type="SUPFAM" id="SSF81324">
    <property type="entry name" value="Voltage-gated potassium channels"/>
    <property type="match status" value="1"/>
</dbReference>
<comment type="subcellular location">
    <subcellularLocation>
        <location evidence="1 14">Membrane</location>
        <topology evidence="1 14">Multi-pass membrane protein</topology>
    </subcellularLocation>
</comment>
<dbReference type="GO" id="GO:0005249">
    <property type="term" value="F:voltage-gated potassium channel activity"/>
    <property type="evidence" value="ECO:0007669"/>
    <property type="project" value="UniProtKB-UniRule"/>
</dbReference>
<keyword evidence="10 14" id="KW-0406">Ion transport</keyword>
<dbReference type="Gramene" id="Ma06_t08930.7">
    <property type="protein sequence ID" value="Ma06_p08930.7"/>
    <property type="gene ID" value="Ma06_g08930"/>
</dbReference>
<dbReference type="Gene3D" id="1.25.40.20">
    <property type="entry name" value="Ankyrin repeat-containing domain"/>
    <property type="match status" value="1"/>
</dbReference>
<dbReference type="Pfam" id="PF12796">
    <property type="entry name" value="Ank_2"/>
    <property type="match status" value="2"/>
</dbReference>
<keyword evidence="5 14" id="KW-0812">Transmembrane</keyword>
<keyword evidence="4 14" id="KW-0633">Potassium transport</keyword>
<dbReference type="PANTHER" id="PTHR45743">
    <property type="entry name" value="POTASSIUM CHANNEL AKT1"/>
    <property type="match status" value="1"/>
</dbReference>
<feature type="transmembrane region" description="Helical" evidence="14">
    <location>
        <begin position="286"/>
        <end position="305"/>
    </location>
</feature>
<evidence type="ECO:0000313" key="20">
    <source>
        <dbReference type="Proteomes" id="UP000012960"/>
    </source>
</evidence>
<dbReference type="SUPFAM" id="SSF51206">
    <property type="entry name" value="cAMP-binding domain-like"/>
    <property type="match status" value="1"/>
</dbReference>
<dbReference type="OrthoDB" id="426293at2759"/>
<dbReference type="SUPFAM" id="SSF48403">
    <property type="entry name" value="Ankyrin repeat"/>
    <property type="match status" value="1"/>
</dbReference>
<feature type="region of interest" description="Disordered" evidence="15">
    <location>
        <begin position="1"/>
        <end position="33"/>
    </location>
</feature>
<dbReference type="PROSITE" id="PS51490">
    <property type="entry name" value="KHA"/>
    <property type="match status" value="1"/>
</dbReference>
<evidence type="ECO:0000256" key="2">
    <source>
        <dbReference type="ARBA" id="ARBA00007929"/>
    </source>
</evidence>
<dbReference type="InterPro" id="IPR021789">
    <property type="entry name" value="KHA_dom"/>
</dbReference>
<dbReference type="EnsemblPlants" id="Ma06_t08930.1">
    <property type="protein sequence ID" value="Ma06_p08930.1"/>
    <property type="gene ID" value="Ma06_g08930"/>
</dbReference>
<dbReference type="PANTHER" id="PTHR45743:SF21">
    <property type="entry name" value="POTASSIUM CHANNEL AKT2_3"/>
    <property type="match status" value="1"/>
</dbReference>
<proteinExistence type="inferred from homology"/>
<evidence type="ECO:0000256" key="11">
    <source>
        <dbReference type="ARBA" id="ARBA00023136"/>
    </source>
</evidence>
<evidence type="ECO:0000256" key="8">
    <source>
        <dbReference type="ARBA" id="ARBA00022958"/>
    </source>
</evidence>
<dbReference type="InterPro" id="IPR018490">
    <property type="entry name" value="cNMP-bd_dom_sf"/>
</dbReference>
<comment type="domain">
    <text evidence="14">The segment S4 is probably the voltage-sensor and is characterized by a series of positively charged amino acids. The pore-forming region H5 is enclosed by the transmembrane segments S5 and S6 in the Shaker-type (1P/6TM) and contains the GYGD signature motif which seems to be involved in potassium selectivity.</text>
</comment>
<dbReference type="FunCoup" id="A0A804JE73">
    <property type="interactions" value="835"/>
</dbReference>
<evidence type="ECO:0000259" key="17">
    <source>
        <dbReference type="PROSITE" id="PS51490"/>
    </source>
</evidence>
<dbReference type="InterPro" id="IPR005821">
    <property type="entry name" value="Ion_trans_dom"/>
</dbReference>
<dbReference type="Gene3D" id="1.10.287.70">
    <property type="match status" value="1"/>
</dbReference>
<dbReference type="EMBL" id="HG996471">
    <property type="protein sequence ID" value="CAG1845708.1"/>
    <property type="molecule type" value="Genomic_DNA"/>
</dbReference>
<dbReference type="Gene3D" id="2.60.120.10">
    <property type="entry name" value="Jelly Rolls"/>
    <property type="match status" value="1"/>
</dbReference>
<dbReference type="AlphaFoldDB" id="A0A804JE73"/>
<evidence type="ECO:0000313" key="18">
    <source>
        <dbReference type="EMBL" id="CAG1845708.1"/>
    </source>
</evidence>
<evidence type="ECO:0000256" key="10">
    <source>
        <dbReference type="ARBA" id="ARBA00023065"/>
    </source>
</evidence>
<feature type="compositionally biased region" description="Polar residues" evidence="15">
    <location>
        <begin position="1"/>
        <end position="10"/>
    </location>
</feature>
<dbReference type="InterPro" id="IPR000595">
    <property type="entry name" value="cNMP-bd_dom"/>
</dbReference>
<dbReference type="InterPro" id="IPR003938">
    <property type="entry name" value="K_chnl_volt-dep_EAG/ELK/ERG"/>
</dbReference>
<comment type="function">
    <text evidence="14">Potassium channel.</text>
</comment>
<dbReference type="InterPro" id="IPR002110">
    <property type="entry name" value="Ankyrin_rpt"/>
</dbReference>
<dbReference type="EnsemblPlants" id="Ma06_t08930.6">
    <property type="protein sequence ID" value="Ma06_p08930.6"/>
    <property type="gene ID" value="Ma06_g08930"/>
</dbReference>
<evidence type="ECO:0000256" key="13">
    <source>
        <dbReference type="PROSITE-ProRule" id="PRU00023"/>
    </source>
</evidence>
<dbReference type="FunFam" id="1.10.287.70:FF:000123">
    <property type="entry name" value="Potassium channel KAT3"/>
    <property type="match status" value="1"/>
</dbReference>
<feature type="repeat" description="ANK" evidence="13">
    <location>
        <begin position="691"/>
        <end position="723"/>
    </location>
</feature>
<dbReference type="OMA" id="INCDMER"/>
<reference evidence="18" key="1">
    <citation type="submission" date="2021-03" db="EMBL/GenBank/DDBJ databases">
        <authorList>
            <consortium name="Genoscope - CEA"/>
            <person name="William W."/>
        </authorList>
    </citation>
    <scope>NUCLEOTIDE SEQUENCE</scope>
    <source>
        <strain evidence="18">Doubled-haploid Pahang</strain>
    </source>
</reference>
<dbReference type="Gramene" id="Ma06_t08930.3">
    <property type="protein sequence ID" value="Ma06_p08930.3"/>
    <property type="gene ID" value="Ma06_g08930"/>
</dbReference>
<evidence type="ECO:0000259" key="16">
    <source>
        <dbReference type="PROSITE" id="PS50042"/>
    </source>
</evidence>
<comment type="caution">
    <text evidence="14">Lacks conserved residue(s) required for the propagation of feature annotation.</text>
</comment>
<organism evidence="19 20">
    <name type="scientific">Musa acuminata subsp. malaccensis</name>
    <name type="common">Wild banana</name>
    <name type="synonym">Musa malaccensis</name>
    <dbReference type="NCBI Taxonomy" id="214687"/>
    <lineage>
        <taxon>Eukaryota</taxon>
        <taxon>Viridiplantae</taxon>
        <taxon>Streptophyta</taxon>
        <taxon>Embryophyta</taxon>
        <taxon>Tracheophyta</taxon>
        <taxon>Spermatophyta</taxon>
        <taxon>Magnoliopsida</taxon>
        <taxon>Liliopsida</taxon>
        <taxon>Zingiberales</taxon>
        <taxon>Musaceae</taxon>
        <taxon>Musa</taxon>
    </lineage>
</organism>
<feature type="transmembrane region" description="Helical" evidence="14">
    <location>
        <begin position="104"/>
        <end position="126"/>
    </location>
</feature>
<gene>
    <name evidence="18" type="ORF">GSMUA_155030.1</name>
</gene>
<keyword evidence="13" id="KW-0040">ANK repeat</keyword>
<dbReference type="Proteomes" id="UP000012960">
    <property type="component" value="Unplaced"/>
</dbReference>
<dbReference type="PROSITE" id="PS50042">
    <property type="entry name" value="CNMP_BINDING_3"/>
    <property type="match status" value="1"/>
</dbReference>
<dbReference type="Pfam" id="PF11834">
    <property type="entry name" value="KHA"/>
    <property type="match status" value="1"/>
</dbReference>
<dbReference type="InParanoid" id="A0A804JE73"/>
<dbReference type="InterPro" id="IPR036770">
    <property type="entry name" value="Ankyrin_rpt-contain_sf"/>
</dbReference>
<dbReference type="PROSITE" id="PS50297">
    <property type="entry name" value="ANK_REP_REGION"/>
    <property type="match status" value="2"/>
</dbReference>
<keyword evidence="7 14" id="KW-0851">Voltage-gated channel</keyword>
<feature type="domain" description="KHA" evidence="17">
    <location>
        <begin position="781"/>
        <end position="863"/>
    </location>
</feature>
<evidence type="ECO:0000313" key="19">
    <source>
        <dbReference type="EnsemblPlants" id="Ma06_p08930.1"/>
    </source>
</evidence>
<feature type="transmembrane region" description="Helical" evidence="14">
    <location>
        <begin position="236"/>
        <end position="261"/>
    </location>
</feature>
<evidence type="ECO:0000256" key="7">
    <source>
        <dbReference type="ARBA" id="ARBA00022882"/>
    </source>
</evidence>
<dbReference type="EnsemblPlants" id="Ma06_t08930.5">
    <property type="protein sequence ID" value="Ma06_p08930.5"/>
    <property type="gene ID" value="Ma06_g08930"/>
</dbReference>
<keyword evidence="8 14" id="KW-0630">Potassium</keyword>
<dbReference type="Gramene" id="Ma06_t08930.6">
    <property type="protein sequence ID" value="Ma06_p08930.6"/>
    <property type="gene ID" value="Ma06_g08930"/>
</dbReference>
<evidence type="ECO:0000256" key="1">
    <source>
        <dbReference type="ARBA" id="ARBA00004141"/>
    </source>
</evidence>
<evidence type="ECO:0000256" key="3">
    <source>
        <dbReference type="ARBA" id="ARBA00022448"/>
    </source>
</evidence>
<evidence type="ECO:0000256" key="6">
    <source>
        <dbReference type="ARBA" id="ARBA00022826"/>
    </source>
</evidence>
<keyword evidence="6 14" id="KW-0631">Potassium channel</keyword>
<keyword evidence="20" id="KW-1185">Reference proteome</keyword>
<name>A0A804JE73_MUSAM</name>
<feature type="transmembrane region" description="Helical" evidence="14">
    <location>
        <begin position="138"/>
        <end position="158"/>
    </location>
</feature>
<keyword evidence="12 14" id="KW-0407">Ion channel</keyword>
<dbReference type="InterPro" id="IPR014710">
    <property type="entry name" value="RmlC-like_jellyroll"/>
</dbReference>
<feature type="repeat" description="ANK" evidence="13">
    <location>
        <begin position="594"/>
        <end position="626"/>
    </location>
</feature>
<dbReference type="EnsemblPlants" id="Ma06_t08930.7">
    <property type="protein sequence ID" value="Ma06_p08930.7"/>
    <property type="gene ID" value="Ma06_g08930"/>
</dbReference>
<evidence type="ECO:0000256" key="12">
    <source>
        <dbReference type="ARBA" id="ARBA00023303"/>
    </source>
</evidence>
<dbReference type="SMART" id="SM00100">
    <property type="entry name" value="cNMP"/>
    <property type="match status" value="1"/>
</dbReference>
<reference evidence="19" key="2">
    <citation type="submission" date="2021-05" db="UniProtKB">
        <authorList>
            <consortium name="EnsemblPlants"/>
        </authorList>
    </citation>
    <scope>IDENTIFICATION</scope>
    <source>
        <strain evidence="19">subsp. malaccensis</strain>
    </source>
</reference>
<protein>
    <recommendedName>
        <fullName evidence="14">Potassium channel</fullName>
    </recommendedName>
</protein>
<evidence type="ECO:0000256" key="5">
    <source>
        <dbReference type="ARBA" id="ARBA00022692"/>
    </source>
</evidence>